<evidence type="ECO:0000256" key="1">
    <source>
        <dbReference type="ARBA" id="ARBA00008416"/>
    </source>
</evidence>
<dbReference type="InterPro" id="IPR012093">
    <property type="entry name" value="Pirin"/>
</dbReference>
<comment type="caution">
    <text evidence="5">The sequence shown here is derived from an EMBL/GenBank/DDBJ whole genome shotgun (WGS) entry which is preliminary data.</text>
</comment>
<dbReference type="CDD" id="cd02909">
    <property type="entry name" value="cupin_pirin_N"/>
    <property type="match status" value="1"/>
</dbReference>
<dbReference type="InterPro" id="IPR014710">
    <property type="entry name" value="RmlC-like_jellyroll"/>
</dbReference>
<dbReference type="PANTHER" id="PTHR13903:SF8">
    <property type="entry name" value="PIRIN"/>
    <property type="match status" value="1"/>
</dbReference>
<proteinExistence type="inferred from homology"/>
<dbReference type="Proteomes" id="UP001499938">
    <property type="component" value="Unassembled WGS sequence"/>
</dbReference>
<dbReference type="InterPro" id="IPR011051">
    <property type="entry name" value="RmlC_Cupin_sf"/>
</dbReference>
<dbReference type="InterPro" id="IPR003829">
    <property type="entry name" value="Pirin_N_dom"/>
</dbReference>
<organism evidence="5 6">
    <name type="scientific">Nostocoides veronense</name>
    <dbReference type="NCBI Taxonomy" id="330836"/>
    <lineage>
        <taxon>Bacteria</taxon>
        <taxon>Bacillati</taxon>
        <taxon>Actinomycetota</taxon>
        <taxon>Actinomycetes</taxon>
        <taxon>Micrococcales</taxon>
        <taxon>Intrasporangiaceae</taxon>
        <taxon>Nostocoides</taxon>
    </lineage>
</organism>
<dbReference type="SUPFAM" id="SSF51182">
    <property type="entry name" value="RmlC-like cupins"/>
    <property type="match status" value="1"/>
</dbReference>
<feature type="domain" description="Pirin C-terminal" evidence="4">
    <location>
        <begin position="175"/>
        <end position="271"/>
    </location>
</feature>
<protein>
    <submittedName>
        <fullName evidence="5">Pirin family protein</fullName>
    </submittedName>
</protein>
<dbReference type="PIRSF" id="PIRSF006232">
    <property type="entry name" value="Pirin"/>
    <property type="match status" value="1"/>
</dbReference>
<reference evidence="5 6" key="1">
    <citation type="journal article" date="2019" name="Int. J. Syst. Evol. Microbiol.">
        <title>The Global Catalogue of Microorganisms (GCM) 10K type strain sequencing project: providing services to taxonomists for standard genome sequencing and annotation.</title>
        <authorList>
            <consortium name="The Broad Institute Genomics Platform"/>
            <consortium name="The Broad Institute Genome Sequencing Center for Infectious Disease"/>
            <person name="Wu L."/>
            <person name="Ma J."/>
        </authorList>
    </citation>
    <scope>NUCLEOTIDE SEQUENCE [LARGE SCALE GENOMIC DNA]</scope>
    <source>
        <strain evidence="5 6">JCM 15592</strain>
    </source>
</reference>
<dbReference type="PANTHER" id="PTHR13903">
    <property type="entry name" value="PIRIN-RELATED"/>
    <property type="match status" value="1"/>
</dbReference>
<comment type="similarity">
    <text evidence="1 2">Belongs to the pirin family.</text>
</comment>
<evidence type="ECO:0000259" key="3">
    <source>
        <dbReference type="Pfam" id="PF02678"/>
    </source>
</evidence>
<keyword evidence="6" id="KW-1185">Reference proteome</keyword>
<dbReference type="Pfam" id="PF02678">
    <property type="entry name" value="Pirin"/>
    <property type="match status" value="1"/>
</dbReference>
<feature type="domain" description="Pirin N-terminal" evidence="3">
    <location>
        <begin position="19"/>
        <end position="120"/>
    </location>
</feature>
<dbReference type="Pfam" id="PF05726">
    <property type="entry name" value="Pirin_C"/>
    <property type="match status" value="1"/>
</dbReference>
<dbReference type="RefSeq" id="WP_344081995.1">
    <property type="nucleotide sequence ID" value="NZ_BAAAPO010000015.1"/>
</dbReference>
<evidence type="ECO:0000313" key="6">
    <source>
        <dbReference type="Proteomes" id="UP001499938"/>
    </source>
</evidence>
<evidence type="ECO:0000259" key="4">
    <source>
        <dbReference type="Pfam" id="PF05726"/>
    </source>
</evidence>
<dbReference type="InterPro" id="IPR008778">
    <property type="entry name" value="Pirin_C_dom"/>
</dbReference>
<evidence type="ECO:0000313" key="5">
    <source>
        <dbReference type="EMBL" id="GAA1786416.1"/>
    </source>
</evidence>
<accession>A0ABN2LFE7</accession>
<dbReference type="EMBL" id="BAAAPO010000015">
    <property type="protein sequence ID" value="GAA1786416.1"/>
    <property type="molecule type" value="Genomic_DNA"/>
</dbReference>
<name>A0ABN2LFE7_9MICO</name>
<dbReference type="Gene3D" id="2.60.120.10">
    <property type="entry name" value="Jelly Rolls"/>
    <property type="match status" value="1"/>
</dbReference>
<evidence type="ECO:0000256" key="2">
    <source>
        <dbReference type="RuleBase" id="RU003457"/>
    </source>
</evidence>
<sequence>MQVIEPREVPLGGLRALTVRRTLPHRDRSFIGAWCFVDHYGPTAVCADGSGRMDVAPHPHTGLQTVSWLFQGEIEHRDSGGFHAVVRPGEVNLMTAGRGVAHSEVSTAETAVLHGVQLWVALPEAARHTTRTFEHNAPPAVLLPDQAGQAFVFLGDLAQVSSSPVQTFTPLLGAQLDLVAGADVTLRVDPSFEHGVLLDDGEVSVDGVALAPGELACRDAGSAELRLSSATDGRLLLLGGPPFEEEIIMWWNFVGRSHEEIVRFREEWETGSETFGGVEGYVGDRPRIPAPALPAVRLRPRGRRGRASA</sequence>
<gene>
    <name evidence="5" type="ORF">GCM10009811_09360</name>
</gene>